<comment type="similarity">
    <text evidence="1">Belongs to the UDP-glycosyltransferase family.</text>
</comment>
<evidence type="ECO:0000256" key="4">
    <source>
        <dbReference type="ARBA" id="ARBA00022679"/>
    </source>
</evidence>
<accession>A0AAV5TEE2</accession>
<keyword evidence="9" id="KW-1185">Reference proteome</keyword>
<evidence type="ECO:0000256" key="5">
    <source>
        <dbReference type="ARBA" id="ARBA00022729"/>
    </source>
</evidence>
<dbReference type="Proteomes" id="UP001432027">
    <property type="component" value="Unassembled WGS sequence"/>
</dbReference>
<keyword evidence="3" id="KW-0328">Glycosyltransferase</keyword>
<protein>
    <recommendedName>
        <fullName evidence="2">glucuronosyltransferase</fullName>
        <ecNumber evidence="2">2.4.1.17</ecNumber>
    </recommendedName>
</protein>
<dbReference type="EC" id="2.4.1.17" evidence="2"/>
<dbReference type="PANTHER" id="PTHR48043:SF23">
    <property type="entry name" value="UDP-GLUCURONOSYLTRANSFERASE"/>
    <property type="match status" value="1"/>
</dbReference>
<dbReference type="PANTHER" id="PTHR48043">
    <property type="entry name" value="EG:EG0003.4 PROTEIN-RELATED"/>
    <property type="match status" value="1"/>
</dbReference>
<proteinExistence type="inferred from homology"/>
<dbReference type="InterPro" id="IPR002213">
    <property type="entry name" value="UDP_glucos_trans"/>
</dbReference>
<reference evidence="8" key="1">
    <citation type="submission" date="2023-10" db="EMBL/GenBank/DDBJ databases">
        <title>Genome assembly of Pristionchus species.</title>
        <authorList>
            <person name="Yoshida K."/>
            <person name="Sommer R.J."/>
        </authorList>
    </citation>
    <scope>NUCLEOTIDE SEQUENCE</scope>
    <source>
        <strain evidence="8">RS0144</strain>
    </source>
</reference>
<keyword evidence="4" id="KW-0808">Transferase</keyword>
<evidence type="ECO:0000256" key="2">
    <source>
        <dbReference type="ARBA" id="ARBA00012544"/>
    </source>
</evidence>
<dbReference type="InterPro" id="IPR050271">
    <property type="entry name" value="UDP-glycosyltransferase"/>
</dbReference>
<evidence type="ECO:0000256" key="6">
    <source>
        <dbReference type="ARBA" id="ARBA00047475"/>
    </source>
</evidence>
<evidence type="ECO:0000256" key="1">
    <source>
        <dbReference type="ARBA" id="ARBA00009995"/>
    </source>
</evidence>
<gene>
    <name evidence="7" type="ORF">PENTCL1PPCAC_13458</name>
    <name evidence="8" type="ORF">PENTCL1PPCAC_13459</name>
</gene>
<dbReference type="GO" id="GO:0015020">
    <property type="term" value="F:glucuronosyltransferase activity"/>
    <property type="evidence" value="ECO:0007669"/>
    <property type="project" value="UniProtKB-EC"/>
</dbReference>
<evidence type="ECO:0000313" key="8">
    <source>
        <dbReference type="EMBL" id="GMS91284.1"/>
    </source>
</evidence>
<dbReference type="Pfam" id="PF00201">
    <property type="entry name" value="UDPGT"/>
    <property type="match status" value="1"/>
</dbReference>
<evidence type="ECO:0000256" key="3">
    <source>
        <dbReference type="ARBA" id="ARBA00022676"/>
    </source>
</evidence>
<organism evidence="8 9">
    <name type="scientific">Pristionchus entomophagus</name>
    <dbReference type="NCBI Taxonomy" id="358040"/>
    <lineage>
        <taxon>Eukaryota</taxon>
        <taxon>Metazoa</taxon>
        <taxon>Ecdysozoa</taxon>
        <taxon>Nematoda</taxon>
        <taxon>Chromadorea</taxon>
        <taxon>Rhabditida</taxon>
        <taxon>Rhabditina</taxon>
        <taxon>Diplogasteromorpha</taxon>
        <taxon>Diplogasteroidea</taxon>
        <taxon>Neodiplogasteridae</taxon>
        <taxon>Pristionchus</taxon>
    </lineage>
</organism>
<dbReference type="SUPFAM" id="SSF53756">
    <property type="entry name" value="UDP-Glycosyltransferase/glycogen phosphorylase"/>
    <property type="match status" value="1"/>
</dbReference>
<dbReference type="EMBL" id="BTSX01000003">
    <property type="protein sequence ID" value="GMS91284.1"/>
    <property type="molecule type" value="Genomic_DNA"/>
</dbReference>
<comment type="catalytic activity">
    <reaction evidence="6">
        <text>glucuronate acceptor + UDP-alpha-D-glucuronate = acceptor beta-D-glucuronoside + UDP + H(+)</text>
        <dbReference type="Rhea" id="RHEA:21032"/>
        <dbReference type="ChEBI" id="CHEBI:15378"/>
        <dbReference type="ChEBI" id="CHEBI:58052"/>
        <dbReference type="ChEBI" id="CHEBI:58223"/>
        <dbReference type="ChEBI" id="CHEBI:132367"/>
        <dbReference type="ChEBI" id="CHEBI:132368"/>
        <dbReference type="EC" id="2.4.1.17"/>
    </reaction>
</comment>
<evidence type="ECO:0000313" key="9">
    <source>
        <dbReference type="Proteomes" id="UP001432027"/>
    </source>
</evidence>
<keyword evidence="5" id="KW-0732">Signal</keyword>
<dbReference type="AlphaFoldDB" id="A0AAV5TEE2"/>
<name>A0AAV5TEE2_9BILA</name>
<feature type="non-terminal residue" evidence="8">
    <location>
        <position position="1"/>
    </location>
</feature>
<comment type="caution">
    <text evidence="8">The sequence shown here is derived from an EMBL/GenBank/DDBJ whole genome shotgun (WGS) entry which is preliminary data.</text>
</comment>
<dbReference type="EMBL" id="BTSX01000003">
    <property type="protein sequence ID" value="GMS91283.1"/>
    <property type="molecule type" value="Genomic_DNA"/>
</dbReference>
<evidence type="ECO:0000313" key="7">
    <source>
        <dbReference type="EMBL" id="GMS91283.1"/>
    </source>
</evidence>
<sequence>FQPLIRIMDAWHGQCNFTLQYPGLMEQLASEKYDAAFSEPLCFCGHGIFEKLGIYNIASTLSTGSSEGQFQITGTPSIPSYVPGVISAYSDRMTFLERVGNTVQSILTYFLATRLMDPYDILFKRHYGEGFPALQVTVYHHIIVQELVKKTLYFFINSEPLT</sequence>